<gene>
    <name evidence="1" type="ORF">HAX54_014501</name>
</gene>
<reference evidence="1 2" key="1">
    <citation type="journal article" date="2021" name="BMC Genomics">
        <title>Datura genome reveals duplications of psychoactive alkaloid biosynthetic genes and high mutation rate following tissue culture.</title>
        <authorList>
            <person name="Rajewski A."/>
            <person name="Carter-House D."/>
            <person name="Stajich J."/>
            <person name="Litt A."/>
        </authorList>
    </citation>
    <scope>NUCLEOTIDE SEQUENCE [LARGE SCALE GENOMIC DNA]</scope>
    <source>
        <strain evidence="1">AR-01</strain>
    </source>
</reference>
<dbReference type="EMBL" id="JACEIK010000190">
    <property type="protein sequence ID" value="MCD7451975.1"/>
    <property type="molecule type" value="Genomic_DNA"/>
</dbReference>
<comment type="caution">
    <text evidence="1">The sequence shown here is derived from an EMBL/GenBank/DDBJ whole genome shotgun (WGS) entry which is preliminary data.</text>
</comment>
<accession>A0ABS8RYR1</accession>
<keyword evidence="2" id="KW-1185">Reference proteome</keyword>
<dbReference type="Proteomes" id="UP000823775">
    <property type="component" value="Unassembled WGS sequence"/>
</dbReference>
<name>A0ABS8RYR1_DATST</name>
<organism evidence="1 2">
    <name type="scientific">Datura stramonium</name>
    <name type="common">Jimsonweed</name>
    <name type="synonym">Common thornapple</name>
    <dbReference type="NCBI Taxonomy" id="4076"/>
    <lineage>
        <taxon>Eukaryota</taxon>
        <taxon>Viridiplantae</taxon>
        <taxon>Streptophyta</taxon>
        <taxon>Embryophyta</taxon>
        <taxon>Tracheophyta</taxon>
        <taxon>Spermatophyta</taxon>
        <taxon>Magnoliopsida</taxon>
        <taxon>eudicotyledons</taxon>
        <taxon>Gunneridae</taxon>
        <taxon>Pentapetalae</taxon>
        <taxon>asterids</taxon>
        <taxon>lamiids</taxon>
        <taxon>Solanales</taxon>
        <taxon>Solanaceae</taxon>
        <taxon>Solanoideae</taxon>
        <taxon>Datureae</taxon>
        <taxon>Datura</taxon>
    </lineage>
</organism>
<protein>
    <submittedName>
        <fullName evidence="1">Uncharacterized protein</fullName>
    </submittedName>
</protein>
<proteinExistence type="predicted"/>
<evidence type="ECO:0000313" key="2">
    <source>
        <dbReference type="Proteomes" id="UP000823775"/>
    </source>
</evidence>
<evidence type="ECO:0000313" key="1">
    <source>
        <dbReference type="EMBL" id="MCD7451975.1"/>
    </source>
</evidence>
<sequence length="322" mass="36601">MFHRICIGTTTFHYPDSNYASSKVDPYEEMERVKHTKVGTRNMEREIRNLKEAFKSIQVHKGYEGLEYEDLCVHPNIELYADIRFYLMKPKESRRNLSENMLCDGEHGRKIQPPMAKVRTPIEREVVIPKLQIIASSRSITFFDTKVVPWNYCIDTRSKEKGKSTLVKVFSEAHVPSETTSESLYHGLGVNLNGIMEPIQLPGQKYIFGLGYEPTPEEVTLRSQPVLRHSLLPGALAHHSTSHLPVSIATQVLDEVAENNLVEGLKNLFIVEEEVECNIILKDCAETPTIRDAELGDAFEQLTCTPSPVLWESMVDDCINIL</sequence>